<dbReference type="InterPro" id="IPR036390">
    <property type="entry name" value="WH_DNA-bd_sf"/>
</dbReference>
<dbReference type="RefSeq" id="WP_003436105.1">
    <property type="nucleotide sequence ID" value="NZ_APLF01000003.1"/>
</dbReference>
<reference evidence="6 7" key="1">
    <citation type="journal article" date="2014" name="Genome Biol. Evol.">
        <title>Extensive gene acquisition in the extremely psychrophilic bacterial species Psychroflexus torquis and the link to sea-ice ecosystem specialism.</title>
        <authorList>
            <person name="Feng S."/>
            <person name="Powell S.M."/>
            <person name="Wilson R."/>
            <person name="Bowman J.P."/>
        </authorList>
    </citation>
    <scope>NUCLEOTIDE SEQUENCE [LARGE SCALE GENOMIC DNA]</scope>
    <source>
        <strain evidence="6 7">ACAM 44</strain>
    </source>
</reference>
<dbReference type="InterPro" id="IPR000595">
    <property type="entry name" value="cNMP-bd_dom"/>
</dbReference>
<dbReference type="InterPro" id="IPR036388">
    <property type="entry name" value="WH-like_DNA-bd_sf"/>
</dbReference>
<dbReference type="Gene3D" id="1.10.10.10">
    <property type="entry name" value="Winged helix-like DNA-binding domain superfamily/Winged helix DNA-binding domain"/>
    <property type="match status" value="1"/>
</dbReference>
<dbReference type="InterPro" id="IPR014710">
    <property type="entry name" value="RmlC-like_jellyroll"/>
</dbReference>
<dbReference type="SMART" id="SM00419">
    <property type="entry name" value="HTH_CRP"/>
    <property type="match status" value="1"/>
</dbReference>
<protein>
    <submittedName>
        <fullName evidence="6">Transcriptional regulatory protein</fullName>
    </submittedName>
</protein>
<dbReference type="GO" id="GO:0005829">
    <property type="term" value="C:cytosol"/>
    <property type="evidence" value="ECO:0007669"/>
    <property type="project" value="TreeGrafter"/>
</dbReference>
<dbReference type="PROSITE" id="PS51063">
    <property type="entry name" value="HTH_CRP_2"/>
    <property type="match status" value="1"/>
</dbReference>
<dbReference type="PANTHER" id="PTHR24567">
    <property type="entry name" value="CRP FAMILY TRANSCRIPTIONAL REGULATORY PROTEIN"/>
    <property type="match status" value="1"/>
</dbReference>
<dbReference type="GO" id="GO:0003677">
    <property type="term" value="F:DNA binding"/>
    <property type="evidence" value="ECO:0007669"/>
    <property type="project" value="UniProtKB-KW"/>
</dbReference>
<comment type="caution">
    <text evidence="6">The sequence shown here is derived from an EMBL/GenBank/DDBJ whole genome shotgun (WGS) entry which is preliminary data.</text>
</comment>
<keyword evidence="7" id="KW-1185">Reference proteome</keyword>
<dbReference type="InterPro" id="IPR050397">
    <property type="entry name" value="Env_Response_Regulators"/>
</dbReference>
<keyword evidence="3" id="KW-0804">Transcription</keyword>
<name>N1WXW1_9FLAO</name>
<dbReference type="GO" id="GO:0003700">
    <property type="term" value="F:DNA-binding transcription factor activity"/>
    <property type="evidence" value="ECO:0007669"/>
    <property type="project" value="TreeGrafter"/>
</dbReference>
<evidence type="ECO:0000259" key="4">
    <source>
        <dbReference type="PROSITE" id="PS50042"/>
    </source>
</evidence>
<dbReference type="CDD" id="cd00038">
    <property type="entry name" value="CAP_ED"/>
    <property type="match status" value="1"/>
</dbReference>
<dbReference type="Gene3D" id="2.60.120.10">
    <property type="entry name" value="Jelly Rolls"/>
    <property type="match status" value="1"/>
</dbReference>
<dbReference type="Pfam" id="PF00027">
    <property type="entry name" value="cNMP_binding"/>
    <property type="match status" value="1"/>
</dbReference>
<evidence type="ECO:0000256" key="1">
    <source>
        <dbReference type="ARBA" id="ARBA00023015"/>
    </source>
</evidence>
<evidence type="ECO:0000256" key="2">
    <source>
        <dbReference type="ARBA" id="ARBA00023125"/>
    </source>
</evidence>
<dbReference type="InterPro" id="IPR012318">
    <property type="entry name" value="HTH_CRP"/>
</dbReference>
<accession>N1WXW1</accession>
<evidence type="ECO:0000259" key="5">
    <source>
        <dbReference type="PROSITE" id="PS51063"/>
    </source>
</evidence>
<dbReference type="SMART" id="SM00100">
    <property type="entry name" value="cNMP"/>
    <property type="match status" value="1"/>
</dbReference>
<proteinExistence type="predicted"/>
<evidence type="ECO:0000313" key="6">
    <source>
        <dbReference type="EMBL" id="EMY82017.1"/>
    </source>
</evidence>
<feature type="domain" description="Cyclic nucleotide-binding" evidence="4">
    <location>
        <begin position="19"/>
        <end position="139"/>
    </location>
</feature>
<dbReference type="SUPFAM" id="SSF46785">
    <property type="entry name" value="Winged helix' DNA-binding domain"/>
    <property type="match status" value="1"/>
</dbReference>
<dbReference type="AlphaFoldDB" id="N1WXW1"/>
<keyword evidence="2" id="KW-0238">DNA-binding</keyword>
<evidence type="ECO:0000256" key="3">
    <source>
        <dbReference type="ARBA" id="ARBA00023163"/>
    </source>
</evidence>
<organism evidence="6 7">
    <name type="scientific">Psychroflexus gondwanensis ACAM 44</name>
    <dbReference type="NCBI Taxonomy" id="1189619"/>
    <lineage>
        <taxon>Bacteria</taxon>
        <taxon>Pseudomonadati</taxon>
        <taxon>Bacteroidota</taxon>
        <taxon>Flavobacteriia</taxon>
        <taxon>Flavobacteriales</taxon>
        <taxon>Flavobacteriaceae</taxon>
        <taxon>Psychroflexus</taxon>
    </lineage>
</organism>
<evidence type="ECO:0000313" key="7">
    <source>
        <dbReference type="Proteomes" id="UP000012317"/>
    </source>
</evidence>
<dbReference type="Proteomes" id="UP000012317">
    <property type="component" value="Unassembled WGS sequence"/>
</dbReference>
<dbReference type="STRING" id="1189619.pgond44_02198"/>
<sequence>MEEHENSRCENCIIRQINSFKALKKEELKQMSDHKETRKVKKGEILFKEGERLSGVYCVRSGISKLSKLSDNGKDQIVKLAGKGEVLGQRSLITSEQTNLSATALEDMDVCYIPKNHIQESLMQNPVFTNTVLKRMASELKTADHTIVNMAQKSVRQRLARGLLYLGDSFGTDEDGFLYLQLSRSNLADIVGTATELLIRTLTKLKKEGAVSISGKRIKLEDKKLLYAIAEGI</sequence>
<dbReference type="Pfam" id="PF13545">
    <property type="entry name" value="HTH_Crp_2"/>
    <property type="match status" value="1"/>
</dbReference>
<dbReference type="InterPro" id="IPR018490">
    <property type="entry name" value="cNMP-bd_dom_sf"/>
</dbReference>
<dbReference type="PATRIC" id="fig|1189619.4.peg.461"/>
<dbReference type="PANTHER" id="PTHR24567:SF26">
    <property type="entry name" value="REGULATORY PROTEIN YEIL"/>
    <property type="match status" value="1"/>
</dbReference>
<keyword evidence="1" id="KW-0805">Transcription regulation</keyword>
<dbReference type="EMBL" id="APLF01000003">
    <property type="protein sequence ID" value="EMY82017.1"/>
    <property type="molecule type" value="Genomic_DNA"/>
</dbReference>
<dbReference type="eggNOG" id="COG0664">
    <property type="taxonomic scope" value="Bacteria"/>
</dbReference>
<dbReference type="SUPFAM" id="SSF51206">
    <property type="entry name" value="cAMP-binding domain-like"/>
    <property type="match status" value="1"/>
</dbReference>
<feature type="domain" description="HTH crp-type" evidence="5">
    <location>
        <begin position="153"/>
        <end position="224"/>
    </location>
</feature>
<dbReference type="PRINTS" id="PR00034">
    <property type="entry name" value="HTHCRP"/>
</dbReference>
<gene>
    <name evidence="6" type="ORF">pgond44_02198</name>
</gene>
<dbReference type="PROSITE" id="PS50042">
    <property type="entry name" value="CNMP_BINDING_3"/>
    <property type="match status" value="1"/>
</dbReference>